<dbReference type="RefSeq" id="WP_052473628.1">
    <property type="nucleotide sequence ID" value="NZ_AP012547.1"/>
</dbReference>
<feature type="transmembrane region" description="Helical" evidence="1">
    <location>
        <begin position="71"/>
        <end position="94"/>
    </location>
</feature>
<dbReference type="KEGG" id="shd:SUTH_02611"/>
<dbReference type="OrthoDB" id="9782972at2"/>
<sequence>MAARQFRWLLFGELLGYAWLGYWLVGQAGWTPGQAAGLALAGFFGGRLFIVGLTFILMLQGRGPVPPELRIGFFGTLRMVLEEYLGFVVLFSLIQPFESFWLGPDRLAHCATRPTPLLLIHGYQCNRGFWFWLRSKLEAAGWTVATHSLEPVFADIDAYAAGIARRIDEVLAATGAPQVILVGHSMGGLACRAYLRRHGTEKVARLITLGSPHHGTLLAPMGLGPNARQMRTDSPWLKALVAPLPPAAVSIYSCHDNYVFPQQACSTLEGAANVAIGGVSHLGMAFSPRVLDHLMAALEPSV</sequence>
<evidence type="ECO:0000256" key="1">
    <source>
        <dbReference type="SAM" id="Phobius"/>
    </source>
</evidence>
<evidence type="ECO:0000259" key="2">
    <source>
        <dbReference type="Pfam" id="PF00561"/>
    </source>
</evidence>
<name>W0SKL5_9PROT</name>
<dbReference type="Proteomes" id="UP000031637">
    <property type="component" value="Chromosome"/>
</dbReference>
<evidence type="ECO:0000313" key="4">
    <source>
        <dbReference type="Proteomes" id="UP000031637"/>
    </source>
</evidence>
<dbReference type="STRING" id="1223802.SUTH_02611"/>
<dbReference type="InterPro" id="IPR000073">
    <property type="entry name" value="AB_hydrolase_1"/>
</dbReference>
<keyword evidence="1" id="KW-1133">Transmembrane helix</keyword>
<dbReference type="Pfam" id="PF00561">
    <property type="entry name" value="Abhydrolase_1"/>
    <property type="match status" value="1"/>
</dbReference>
<evidence type="ECO:0000313" key="3">
    <source>
        <dbReference type="EMBL" id="BAO30393.1"/>
    </source>
</evidence>
<keyword evidence="4" id="KW-1185">Reference proteome</keyword>
<accession>W0SKL5</accession>
<feature type="transmembrane region" description="Helical" evidence="1">
    <location>
        <begin position="7"/>
        <end position="25"/>
    </location>
</feature>
<keyword evidence="1" id="KW-0812">Transmembrane</keyword>
<dbReference type="PANTHER" id="PTHR37946">
    <property type="entry name" value="SLL1969 PROTEIN"/>
    <property type="match status" value="1"/>
</dbReference>
<organism evidence="3 4">
    <name type="scientific">Sulfuritalea hydrogenivorans sk43H</name>
    <dbReference type="NCBI Taxonomy" id="1223802"/>
    <lineage>
        <taxon>Bacteria</taxon>
        <taxon>Pseudomonadati</taxon>
        <taxon>Pseudomonadota</taxon>
        <taxon>Betaproteobacteria</taxon>
        <taxon>Nitrosomonadales</taxon>
        <taxon>Sterolibacteriaceae</taxon>
        <taxon>Sulfuritalea</taxon>
    </lineage>
</organism>
<protein>
    <submittedName>
        <fullName evidence="3">PGAP1 family protein</fullName>
    </submittedName>
</protein>
<proteinExistence type="predicted"/>
<dbReference type="Gene3D" id="3.40.50.1820">
    <property type="entry name" value="alpha/beta hydrolase"/>
    <property type="match status" value="1"/>
</dbReference>
<reference evidence="3 4" key="1">
    <citation type="journal article" date="2014" name="Syst. Appl. Microbiol.">
        <title>Complete genomes of freshwater sulfur oxidizers Sulfuricella denitrificans skB26 and Sulfuritalea hydrogenivorans sk43H: genetic insights into the sulfur oxidation pathway of betaproteobacteria.</title>
        <authorList>
            <person name="Watanabe T."/>
            <person name="Kojima H."/>
            <person name="Fukui M."/>
        </authorList>
    </citation>
    <scope>NUCLEOTIDE SEQUENCE [LARGE SCALE GENOMIC DNA]</scope>
    <source>
        <strain evidence="3">DSM22779</strain>
    </source>
</reference>
<dbReference type="HOGENOM" id="CLU_074527_0_0_4"/>
<dbReference type="EMBL" id="AP012547">
    <property type="protein sequence ID" value="BAO30393.1"/>
    <property type="molecule type" value="Genomic_DNA"/>
</dbReference>
<dbReference type="InterPro" id="IPR029058">
    <property type="entry name" value="AB_hydrolase_fold"/>
</dbReference>
<feature type="domain" description="AB hydrolase-1" evidence="2">
    <location>
        <begin position="157"/>
        <end position="235"/>
    </location>
</feature>
<dbReference type="SUPFAM" id="SSF53474">
    <property type="entry name" value="alpha/beta-Hydrolases"/>
    <property type="match status" value="1"/>
</dbReference>
<dbReference type="PANTHER" id="PTHR37946:SF1">
    <property type="entry name" value="SLL1969 PROTEIN"/>
    <property type="match status" value="1"/>
</dbReference>
<dbReference type="AlphaFoldDB" id="W0SKL5"/>
<gene>
    <name evidence="3" type="ORF">SUTH_02611</name>
</gene>
<keyword evidence="1" id="KW-0472">Membrane</keyword>
<feature type="transmembrane region" description="Helical" evidence="1">
    <location>
        <begin position="37"/>
        <end position="59"/>
    </location>
</feature>